<organism evidence="1">
    <name type="scientific">marine sediment metagenome</name>
    <dbReference type="NCBI Taxonomy" id="412755"/>
    <lineage>
        <taxon>unclassified sequences</taxon>
        <taxon>metagenomes</taxon>
        <taxon>ecological metagenomes</taxon>
    </lineage>
</organism>
<comment type="caution">
    <text evidence="1">The sequence shown here is derived from an EMBL/GenBank/DDBJ whole genome shotgun (WGS) entry which is preliminary data.</text>
</comment>
<gene>
    <name evidence="1" type="ORF">LCGC14_2019230</name>
</gene>
<accession>A0A0F9EY96</accession>
<name>A0A0F9EY96_9ZZZZ</name>
<protein>
    <submittedName>
        <fullName evidence="1">Uncharacterized protein</fullName>
    </submittedName>
</protein>
<proteinExistence type="predicted"/>
<reference evidence="1" key="1">
    <citation type="journal article" date="2015" name="Nature">
        <title>Complex archaea that bridge the gap between prokaryotes and eukaryotes.</title>
        <authorList>
            <person name="Spang A."/>
            <person name="Saw J.H."/>
            <person name="Jorgensen S.L."/>
            <person name="Zaremba-Niedzwiedzka K."/>
            <person name="Martijn J."/>
            <person name="Lind A.E."/>
            <person name="van Eijk R."/>
            <person name="Schleper C."/>
            <person name="Guy L."/>
            <person name="Ettema T.J."/>
        </authorList>
    </citation>
    <scope>NUCLEOTIDE SEQUENCE</scope>
</reference>
<dbReference type="AlphaFoldDB" id="A0A0F9EY96"/>
<sequence length="64" mass="7811">MKIKVIDGIPCMIVDDGIFWSKEIIEQKSKKLIMPERFTEFQQNKENNYYKKVLDELKKKFREK</sequence>
<evidence type="ECO:0000313" key="1">
    <source>
        <dbReference type="EMBL" id="KKL78999.1"/>
    </source>
</evidence>
<dbReference type="EMBL" id="LAZR01023295">
    <property type="protein sequence ID" value="KKL78999.1"/>
    <property type="molecule type" value="Genomic_DNA"/>
</dbReference>